<feature type="transmembrane region" description="Helical" evidence="12">
    <location>
        <begin position="157"/>
        <end position="176"/>
    </location>
</feature>
<dbReference type="Pfam" id="PF00474">
    <property type="entry name" value="SSF"/>
    <property type="match status" value="1"/>
</dbReference>
<reference evidence="13 14" key="1">
    <citation type="journal article" date="2022" name="Nat. Ecol. Evol.">
        <title>A masculinizing supergene underlies an exaggerated male reproductive morph in a spider.</title>
        <authorList>
            <person name="Hendrickx F."/>
            <person name="De Corte Z."/>
            <person name="Sonet G."/>
            <person name="Van Belleghem S.M."/>
            <person name="Kostlbacher S."/>
            <person name="Vangestel C."/>
        </authorList>
    </citation>
    <scope>NUCLEOTIDE SEQUENCE [LARGE SCALE GENOMIC DNA]</scope>
    <source>
        <strain evidence="13">W744_W776</strain>
    </source>
</reference>
<keyword evidence="8" id="KW-0406">Ion transport</keyword>
<evidence type="ECO:0000256" key="12">
    <source>
        <dbReference type="SAM" id="Phobius"/>
    </source>
</evidence>
<feature type="transmembrane region" description="Helical" evidence="12">
    <location>
        <begin position="323"/>
        <end position="346"/>
    </location>
</feature>
<dbReference type="PANTHER" id="PTHR42985">
    <property type="entry name" value="SODIUM-COUPLED MONOCARBOXYLATE TRANSPORTER"/>
    <property type="match status" value="1"/>
</dbReference>
<keyword evidence="14" id="KW-1185">Reference proteome</keyword>
<accession>A0AAV6TZ40</accession>
<dbReference type="PANTHER" id="PTHR42985:SF40">
    <property type="entry name" value="LD47995P-RELATED"/>
    <property type="match status" value="1"/>
</dbReference>
<keyword evidence="9 12" id="KW-0472">Membrane</keyword>
<feature type="transmembrane region" description="Helical" evidence="12">
    <location>
        <begin position="237"/>
        <end position="256"/>
    </location>
</feature>
<dbReference type="AlphaFoldDB" id="A0AAV6TZ40"/>
<evidence type="ECO:0000313" key="14">
    <source>
        <dbReference type="Proteomes" id="UP000827092"/>
    </source>
</evidence>
<dbReference type="EMBL" id="JAFNEN010000864">
    <property type="protein sequence ID" value="KAG8176585.1"/>
    <property type="molecule type" value="Genomic_DNA"/>
</dbReference>
<evidence type="ECO:0000256" key="6">
    <source>
        <dbReference type="ARBA" id="ARBA00022989"/>
    </source>
</evidence>
<evidence type="ECO:0008006" key="15">
    <source>
        <dbReference type="Google" id="ProtNLM"/>
    </source>
</evidence>
<dbReference type="Gene3D" id="1.20.1730.10">
    <property type="entry name" value="Sodium/glucose cotransporter"/>
    <property type="match status" value="1"/>
</dbReference>
<comment type="similarity">
    <text evidence="2 11">Belongs to the sodium:solute symporter (SSF) (TC 2.A.21) family.</text>
</comment>
<gene>
    <name evidence="13" type="ORF">JTE90_024246</name>
</gene>
<evidence type="ECO:0000256" key="2">
    <source>
        <dbReference type="ARBA" id="ARBA00006434"/>
    </source>
</evidence>
<feature type="transmembrane region" description="Helical" evidence="12">
    <location>
        <begin position="128"/>
        <end position="151"/>
    </location>
</feature>
<dbReference type="GO" id="GO:0015293">
    <property type="term" value="F:symporter activity"/>
    <property type="evidence" value="ECO:0007669"/>
    <property type="project" value="TreeGrafter"/>
</dbReference>
<keyword evidence="10" id="KW-0739">Sodium transport</keyword>
<keyword evidence="7" id="KW-0915">Sodium</keyword>
<protein>
    <recommendedName>
        <fullName evidence="15">Sodium-dependent multivitamin transporter</fullName>
    </recommendedName>
</protein>
<evidence type="ECO:0000256" key="11">
    <source>
        <dbReference type="RuleBase" id="RU362091"/>
    </source>
</evidence>
<dbReference type="NCBIfam" id="TIGR00813">
    <property type="entry name" value="sss"/>
    <property type="match status" value="1"/>
</dbReference>
<keyword evidence="6 12" id="KW-1133">Transmembrane helix</keyword>
<dbReference type="GO" id="GO:0005886">
    <property type="term" value="C:plasma membrane"/>
    <property type="evidence" value="ECO:0007669"/>
    <property type="project" value="UniProtKB-SubCell"/>
</dbReference>
<dbReference type="InterPro" id="IPR001734">
    <property type="entry name" value="Na/solute_symporter"/>
</dbReference>
<dbReference type="GO" id="GO:0006814">
    <property type="term" value="P:sodium ion transport"/>
    <property type="evidence" value="ECO:0007669"/>
    <property type="project" value="UniProtKB-KW"/>
</dbReference>
<evidence type="ECO:0000256" key="9">
    <source>
        <dbReference type="ARBA" id="ARBA00023136"/>
    </source>
</evidence>
<dbReference type="InterPro" id="IPR038377">
    <property type="entry name" value="Na/Glc_symporter_sf"/>
</dbReference>
<keyword evidence="3" id="KW-0813">Transport</keyword>
<evidence type="ECO:0000256" key="1">
    <source>
        <dbReference type="ARBA" id="ARBA00004651"/>
    </source>
</evidence>
<name>A0AAV6TZ40_9ARAC</name>
<feature type="transmembrane region" description="Helical" evidence="12">
    <location>
        <begin position="384"/>
        <end position="404"/>
    </location>
</feature>
<evidence type="ECO:0000256" key="10">
    <source>
        <dbReference type="ARBA" id="ARBA00023201"/>
    </source>
</evidence>
<dbReference type="PROSITE" id="PS50283">
    <property type="entry name" value="NA_SOLUT_SYMP_3"/>
    <property type="match status" value="1"/>
</dbReference>
<organism evidence="13 14">
    <name type="scientific">Oedothorax gibbosus</name>
    <dbReference type="NCBI Taxonomy" id="931172"/>
    <lineage>
        <taxon>Eukaryota</taxon>
        <taxon>Metazoa</taxon>
        <taxon>Ecdysozoa</taxon>
        <taxon>Arthropoda</taxon>
        <taxon>Chelicerata</taxon>
        <taxon>Arachnida</taxon>
        <taxon>Araneae</taxon>
        <taxon>Araneomorphae</taxon>
        <taxon>Entelegynae</taxon>
        <taxon>Araneoidea</taxon>
        <taxon>Linyphiidae</taxon>
        <taxon>Erigoninae</taxon>
        <taxon>Oedothorax</taxon>
    </lineage>
</organism>
<evidence type="ECO:0000256" key="3">
    <source>
        <dbReference type="ARBA" id="ARBA00022448"/>
    </source>
</evidence>
<feature type="transmembrane region" description="Helical" evidence="12">
    <location>
        <begin position="410"/>
        <end position="435"/>
    </location>
</feature>
<sequence>MDHKHFLGTVDYVVIAFSLIISVAIGVKFRHRSTESRTMKNYAMAGRNMTIFPVVMSISVTLMSSIQIIANPVETYRFGMQLTVRWFGLVFGTIISTYVFIPVYFNLGVSTIYEFLELRYGKITRYTVSFLFILQMVNFISAMLYAPVLAISAVTDLSVEMSIIIFGLVCSFYCSIGGLKAVLWTDVFQGALMIICIVVLYVQGVKEAGGLTEIFRISIEGQRWNLLNLDMDFTTRYTFWNAFLRGLLGSMAYFGASQVEVQRVQSLSTVARARTALLWSLVPTLFIFGTCQFYGMVLYAIFYTCDPVKDGERTGLTRYDQVVPYYIVTRLSWIPGLTGVCMAGIFSGSLSSISSAINSLSTVTVVDFILPVFGDRLTESRRVYIAKALTMVYGLACICLTYVISRADSLAVIIGTLAGMMEGPLLAIFLVAVLTRKGSEKCILFALLAGFCLVSWIGYGSIFSGYRHPTLPLSTEGCDSTVDSNIFSNTTCSSQNNCTLQSTTKNIRPEEYFILYRISHAWISTIGCVVTLFCIFLAISITGWKHNVIPSDSKCLSPVTRYWIKNEHLPQQLEFNEDVELKGMTKPSISTTIHQID</sequence>
<feature type="transmembrane region" description="Helical" evidence="12">
    <location>
        <begin position="86"/>
        <end position="107"/>
    </location>
</feature>
<evidence type="ECO:0000256" key="4">
    <source>
        <dbReference type="ARBA" id="ARBA00022475"/>
    </source>
</evidence>
<keyword evidence="4" id="KW-1003">Cell membrane</keyword>
<feature type="transmembrane region" description="Helical" evidence="12">
    <location>
        <begin position="442"/>
        <end position="462"/>
    </location>
</feature>
<evidence type="ECO:0000256" key="5">
    <source>
        <dbReference type="ARBA" id="ARBA00022692"/>
    </source>
</evidence>
<feature type="transmembrane region" description="Helical" evidence="12">
    <location>
        <begin position="277"/>
        <end position="303"/>
    </location>
</feature>
<proteinExistence type="inferred from homology"/>
<comment type="subcellular location">
    <subcellularLocation>
        <location evidence="1">Cell membrane</location>
        <topology evidence="1">Multi-pass membrane protein</topology>
    </subcellularLocation>
</comment>
<keyword evidence="5 12" id="KW-0812">Transmembrane</keyword>
<dbReference type="Proteomes" id="UP000827092">
    <property type="component" value="Unassembled WGS sequence"/>
</dbReference>
<feature type="transmembrane region" description="Helical" evidence="12">
    <location>
        <begin position="50"/>
        <end position="70"/>
    </location>
</feature>
<feature type="transmembrane region" description="Helical" evidence="12">
    <location>
        <begin position="183"/>
        <end position="202"/>
    </location>
</feature>
<evidence type="ECO:0000256" key="7">
    <source>
        <dbReference type="ARBA" id="ARBA00023053"/>
    </source>
</evidence>
<feature type="transmembrane region" description="Helical" evidence="12">
    <location>
        <begin position="521"/>
        <end position="544"/>
    </location>
</feature>
<dbReference type="InterPro" id="IPR051163">
    <property type="entry name" value="Sodium:Solute_Symporter_SSF"/>
</dbReference>
<comment type="caution">
    <text evidence="13">The sequence shown here is derived from an EMBL/GenBank/DDBJ whole genome shotgun (WGS) entry which is preliminary data.</text>
</comment>
<evidence type="ECO:0000256" key="8">
    <source>
        <dbReference type="ARBA" id="ARBA00023065"/>
    </source>
</evidence>
<feature type="transmembrane region" description="Helical" evidence="12">
    <location>
        <begin position="12"/>
        <end position="29"/>
    </location>
</feature>
<evidence type="ECO:0000313" key="13">
    <source>
        <dbReference type="EMBL" id="KAG8176585.1"/>
    </source>
</evidence>